<name>A0A2U2MY88_9GAMM</name>
<dbReference type="Proteomes" id="UP000245474">
    <property type="component" value="Unassembled WGS sequence"/>
</dbReference>
<protein>
    <submittedName>
        <fullName evidence="2">Uncharacterized protein</fullName>
    </submittedName>
</protein>
<accession>A0A2U2MY88</accession>
<feature type="compositionally biased region" description="Pro residues" evidence="1">
    <location>
        <begin position="32"/>
        <end position="41"/>
    </location>
</feature>
<dbReference type="AlphaFoldDB" id="A0A2U2MY88"/>
<gene>
    <name evidence="2" type="ORF">DEM34_13995</name>
</gene>
<organism evidence="2 3">
    <name type="scientific">Sediminicurvatus halobius</name>
    <dbReference type="NCBI Taxonomy" id="2182432"/>
    <lineage>
        <taxon>Bacteria</taxon>
        <taxon>Pseudomonadati</taxon>
        <taxon>Pseudomonadota</taxon>
        <taxon>Gammaproteobacteria</taxon>
        <taxon>Chromatiales</taxon>
        <taxon>Ectothiorhodospiraceae</taxon>
        <taxon>Sediminicurvatus</taxon>
    </lineage>
</organism>
<feature type="region of interest" description="Disordered" evidence="1">
    <location>
        <begin position="1"/>
        <end position="45"/>
    </location>
</feature>
<dbReference type="RefSeq" id="WP_109679449.1">
    <property type="nucleotide sequence ID" value="NZ_CP086615.1"/>
</dbReference>
<reference evidence="2 3" key="1">
    <citation type="submission" date="2018-05" db="EMBL/GenBank/DDBJ databases">
        <title>Spiribacter halobius sp. nov., a moderately halophilic bacterium isolated from marine solar saltern.</title>
        <authorList>
            <person name="Zheng W.-S."/>
            <person name="Lu D.-C."/>
            <person name="Du Z.-J."/>
        </authorList>
    </citation>
    <scope>NUCLEOTIDE SEQUENCE [LARGE SCALE GENOMIC DNA]</scope>
    <source>
        <strain evidence="2 3">E85</strain>
    </source>
</reference>
<evidence type="ECO:0000256" key="1">
    <source>
        <dbReference type="SAM" id="MobiDB-lite"/>
    </source>
</evidence>
<sequence length="104" mass="11012">MRVDPPLITGLPAPRLRGPATVAPGGSEPRRPQAPTPPERTPVPAAVTDRLPSARLAALRIADPRRDGADPRPEPPALRAFRTVETFDGGAELLTRGGRIDLSV</sequence>
<keyword evidence="3" id="KW-1185">Reference proteome</keyword>
<evidence type="ECO:0000313" key="2">
    <source>
        <dbReference type="EMBL" id="PWG61971.1"/>
    </source>
</evidence>
<comment type="caution">
    <text evidence="2">The sequence shown here is derived from an EMBL/GenBank/DDBJ whole genome shotgun (WGS) entry which is preliminary data.</text>
</comment>
<evidence type="ECO:0000313" key="3">
    <source>
        <dbReference type="Proteomes" id="UP000245474"/>
    </source>
</evidence>
<proteinExistence type="predicted"/>
<dbReference type="EMBL" id="QFFI01000024">
    <property type="protein sequence ID" value="PWG61971.1"/>
    <property type="molecule type" value="Genomic_DNA"/>
</dbReference>